<comment type="caution">
    <text evidence="2">The sequence shown here is derived from an EMBL/GenBank/DDBJ whole genome shotgun (WGS) entry which is preliminary data.</text>
</comment>
<accession>A0ABT1EUV5</accession>
<dbReference type="Proteomes" id="UP001523543">
    <property type="component" value="Unassembled WGS sequence"/>
</dbReference>
<evidence type="ECO:0000313" key="3">
    <source>
        <dbReference type="Proteomes" id="UP001523543"/>
    </source>
</evidence>
<proteinExistence type="predicted"/>
<feature type="compositionally biased region" description="Basic and acidic residues" evidence="1">
    <location>
        <begin position="21"/>
        <end position="31"/>
    </location>
</feature>
<evidence type="ECO:0000313" key="2">
    <source>
        <dbReference type="EMBL" id="MCP1246144.1"/>
    </source>
</evidence>
<keyword evidence="3" id="KW-1185">Reference proteome</keyword>
<feature type="compositionally biased region" description="Gly residues" evidence="1">
    <location>
        <begin position="1"/>
        <end position="10"/>
    </location>
</feature>
<organism evidence="2 3">
    <name type="scientific">Acetobacter cerevisiae</name>
    <dbReference type="NCBI Taxonomy" id="178900"/>
    <lineage>
        <taxon>Bacteria</taxon>
        <taxon>Pseudomonadati</taxon>
        <taxon>Pseudomonadota</taxon>
        <taxon>Alphaproteobacteria</taxon>
        <taxon>Acetobacterales</taxon>
        <taxon>Acetobacteraceae</taxon>
        <taxon>Acetobacter</taxon>
    </lineage>
</organism>
<gene>
    <name evidence="2" type="ORF">NKW54_09345</name>
</gene>
<sequence>TRGSAVGGAGYASKLGTIGQQHEKFRLETSKMQRRNTASLPPDPAASPRTITYGMKEALS</sequence>
<protein>
    <submittedName>
        <fullName evidence="2">Uncharacterized protein</fullName>
    </submittedName>
</protein>
<dbReference type="EMBL" id="JAMYZR010000011">
    <property type="protein sequence ID" value="MCP1246144.1"/>
    <property type="molecule type" value="Genomic_DNA"/>
</dbReference>
<evidence type="ECO:0000256" key="1">
    <source>
        <dbReference type="SAM" id="MobiDB-lite"/>
    </source>
</evidence>
<feature type="region of interest" description="Disordered" evidence="1">
    <location>
        <begin position="1"/>
        <end position="60"/>
    </location>
</feature>
<reference evidence="2 3" key="1">
    <citation type="submission" date="2022-06" db="EMBL/GenBank/DDBJ databases">
        <title>Acetobacer genomes from food samples.</title>
        <authorList>
            <person name="Sombolestani A."/>
        </authorList>
    </citation>
    <scope>NUCLEOTIDE SEQUENCE [LARGE SCALE GENOMIC DNA]</scope>
    <source>
        <strain evidence="2 3">R-83281</strain>
    </source>
</reference>
<dbReference type="RefSeq" id="WP_253563824.1">
    <property type="nucleotide sequence ID" value="NZ_JAMYZR010000011.1"/>
</dbReference>
<feature type="non-terminal residue" evidence="2">
    <location>
        <position position="1"/>
    </location>
</feature>
<name>A0ABT1EUV5_9PROT</name>